<dbReference type="EMBL" id="JAEPRB010000213">
    <property type="protein sequence ID" value="KAG2218734.1"/>
    <property type="molecule type" value="Genomic_DNA"/>
</dbReference>
<dbReference type="InterPro" id="IPR001810">
    <property type="entry name" value="F-box_dom"/>
</dbReference>
<feature type="domain" description="F-box" evidence="1">
    <location>
        <begin position="8"/>
        <end position="55"/>
    </location>
</feature>
<dbReference type="Gene3D" id="1.20.1280.50">
    <property type="match status" value="1"/>
</dbReference>
<name>A0A8H7RXA6_9FUNG</name>
<dbReference type="OrthoDB" id="2288064at2759"/>
<dbReference type="AlphaFoldDB" id="A0A8H7RXA6"/>
<gene>
    <name evidence="2" type="ORF">INT45_006886</name>
</gene>
<dbReference type="PANTHER" id="PTHR31639">
    <property type="entry name" value="F-BOX PROTEIN-LIKE"/>
    <property type="match status" value="1"/>
</dbReference>
<proteinExistence type="predicted"/>
<evidence type="ECO:0000313" key="3">
    <source>
        <dbReference type="Proteomes" id="UP000646827"/>
    </source>
</evidence>
<dbReference type="Proteomes" id="UP000646827">
    <property type="component" value="Unassembled WGS sequence"/>
</dbReference>
<evidence type="ECO:0000313" key="2">
    <source>
        <dbReference type="EMBL" id="KAG2218734.1"/>
    </source>
</evidence>
<dbReference type="Pfam" id="PF00646">
    <property type="entry name" value="F-box"/>
    <property type="match status" value="1"/>
</dbReference>
<dbReference type="SUPFAM" id="SSF52047">
    <property type="entry name" value="RNI-like"/>
    <property type="match status" value="1"/>
</dbReference>
<dbReference type="PANTHER" id="PTHR31639:SF256">
    <property type="entry name" value="OS07G0242900 PROTEIN"/>
    <property type="match status" value="1"/>
</dbReference>
<protein>
    <recommendedName>
        <fullName evidence="1">F-box domain-containing protein</fullName>
    </recommendedName>
</protein>
<sequence>MTIHYTIVEILTSLPGEIHNEILQYLSFRERLQMAQVCKAWRNLVLSWQPQWKCLPIIDDRCSFVPDMLPYAPFIESRAVKQIKVHYYLDHDHLSTIMEFIQKQQFHAISKVDLAVQEFTKDQFETLIDTCGNVLKDIKVKGLGKHKNNIRPDALLKHCPSLVKLDFNGCVFMDEYCGEDQQAKRHWNPVDLMDLKHESLLFLSLRFHNLGEFRNFNPSPFLKAVPKLRYLSMNIAHLQVVADSLTKMIRRYCPELVALVLYENVRRGETIPKENFQTLLNYKEEEKTQTRPEKGLRYLIIHEHNYAQTARRICTSLIDQFHNFFFSLDFRGAGTINNGVLCHISALPFPSLKHLKLEHNDYLPPDLHPPTLLSIFEQWDIMGSNNNNLTHLALLNLNINVNDDLLTMISVSCTHLKDLTLDNCHGVFGNGMINFLERQNQRHQLSTAENDNSRHLQSITLSNARRAMDSDVLLFMAKEMGYLKRVVIEGASFDYDGYDHMNSFVSIRANLIMQQQQQKTNNNHASKTSVDEEIQLLEYLEISFYVYDSEYGSSNTDIDESSEHKFQSRMDSIAKTWAYTIKTRDEDGEIPSAVITKRKITNTKLK</sequence>
<dbReference type="SUPFAM" id="SSF81383">
    <property type="entry name" value="F-box domain"/>
    <property type="match status" value="1"/>
</dbReference>
<keyword evidence="3" id="KW-1185">Reference proteome</keyword>
<dbReference type="Gene3D" id="3.80.10.10">
    <property type="entry name" value="Ribonuclease Inhibitor"/>
    <property type="match status" value="1"/>
</dbReference>
<comment type="caution">
    <text evidence="2">The sequence shown here is derived from an EMBL/GenBank/DDBJ whole genome shotgun (WGS) entry which is preliminary data.</text>
</comment>
<organism evidence="2 3">
    <name type="scientific">Circinella minor</name>
    <dbReference type="NCBI Taxonomy" id="1195481"/>
    <lineage>
        <taxon>Eukaryota</taxon>
        <taxon>Fungi</taxon>
        <taxon>Fungi incertae sedis</taxon>
        <taxon>Mucoromycota</taxon>
        <taxon>Mucoromycotina</taxon>
        <taxon>Mucoromycetes</taxon>
        <taxon>Mucorales</taxon>
        <taxon>Lichtheimiaceae</taxon>
        <taxon>Circinella</taxon>
    </lineage>
</organism>
<evidence type="ECO:0000259" key="1">
    <source>
        <dbReference type="PROSITE" id="PS50181"/>
    </source>
</evidence>
<dbReference type="InterPro" id="IPR032675">
    <property type="entry name" value="LRR_dom_sf"/>
</dbReference>
<dbReference type="InterPro" id="IPR036047">
    <property type="entry name" value="F-box-like_dom_sf"/>
</dbReference>
<dbReference type="SMART" id="SM00256">
    <property type="entry name" value="FBOX"/>
    <property type="match status" value="1"/>
</dbReference>
<dbReference type="CDD" id="cd09917">
    <property type="entry name" value="F-box_SF"/>
    <property type="match status" value="1"/>
</dbReference>
<accession>A0A8H7RXA6</accession>
<reference evidence="2 3" key="1">
    <citation type="submission" date="2020-12" db="EMBL/GenBank/DDBJ databases">
        <title>Metabolic potential, ecology and presence of endohyphal bacteria is reflected in genomic diversity of Mucoromycotina.</title>
        <authorList>
            <person name="Muszewska A."/>
            <person name="Okrasinska A."/>
            <person name="Steczkiewicz K."/>
            <person name="Drgas O."/>
            <person name="Orlowska M."/>
            <person name="Perlinska-Lenart U."/>
            <person name="Aleksandrzak-Piekarczyk T."/>
            <person name="Szatraj K."/>
            <person name="Zielenkiewicz U."/>
            <person name="Pilsyk S."/>
            <person name="Malc E."/>
            <person name="Mieczkowski P."/>
            <person name="Kruszewska J.S."/>
            <person name="Biernat P."/>
            <person name="Pawlowska J."/>
        </authorList>
    </citation>
    <scope>NUCLEOTIDE SEQUENCE [LARGE SCALE GENOMIC DNA]</scope>
    <source>
        <strain evidence="2 3">CBS 142.35</strain>
    </source>
</reference>
<dbReference type="PROSITE" id="PS50181">
    <property type="entry name" value="FBOX"/>
    <property type="match status" value="1"/>
</dbReference>